<protein>
    <submittedName>
        <fullName evidence="2">Uncharacterized protein</fullName>
    </submittedName>
</protein>
<name>A0ABN9T6T4_9DINO</name>
<feature type="compositionally biased region" description="Low complexity" evidence="1">
    <location>
        <begin position="540"/>
        <end position="551"/>
    </location>
</feature>
<reference evidence="2" key="1">
    <citation type="submission" date="2023-10" db="EMBL/GenBank/DDBJ databases">
        <authorList>
            <person name="Chen Y."/>
            <person name="Shah S."/>
            <person name="Dougan E. K."/>
            <person name="Thang M."/>
            <person name="Chan C."/>
        </authorList>
    </citation>
    <scope>NUCLEOTIDE SEQUENCE [LARGE SCALE GENOMIC DNA]</scope>
</reference>
<feature type="compositionally biased region" description="Low complexity" evidence="1">
    <location>
        <begin position="445"/>
        <end position="459"/>
    </location>
</feature>
<sequence>MAHGGSQAKRLQFFVLKCTGIHGYINMTEFLLGCFRLTGEAKTLDLLKLQYQSEWMMHNIMKILDALNATVQWVPASTCSCTADSSAMVSLRVGVPARARHGRPRVSARLSLGTLQRPAVAVFEAMATAVRPHRADASPQLQTPPHADSCEEDALLGATFLAKTARARCEPGASALTTWAWPPCVFRQLCQRRSSSARGVASARADRAASASRGDGRLAYALTGGQGVWYSGMRVRWSTVWNRMEAGGAEQGSLQEARRRRARARQPGRRPRRPRLRRRARWAEPPRRRGVGLRGLRALRPRLGGVRLAGALAVAHDRGRSVGRCGRRALQPLLGGVRFAGPLAVVHDRGCVRGRPLERAPGWKQARAGGRPRRRAASRLSPGGARGVAGGAVRPRAGGPGRGRLGEELTAARRPAPAPAAPWATPCGRCRRPPGARPPRRTAARPRPTSARPPRACGRPPRRGVPRDSRSARGAARASGCRPSGEARREGGAWEAEARPAPPSAGAEAPRAPAEAGAAAARQPKPSCADVGVGGHEVGEVAGDAPRAAAAEGGGVAGAAGEPPEGEAPGGPEDVGSSQDSRGEAGLSLRERVALLEKCGASSGALKVGAPPGGPQEAPHAPAASLKDRVALLERLFLQRGSDPALCGAAGCGAASPGGAPSPRQPARAQGGGEAEGA</sequence>
<proteinExistence type="predicted"/>
<feature type="region of interest" description="Disordered" evidence="1">
    <location>
        <begin position="603"/>
        <end position="623"/>
    </location>
</feature>
<feature type="region of interest" description="Disordered" evidence="1">
    <location>
        <begin position="248"/>
        <end position="283"/>
    </location>
</feature>
<feature type="non-terminal residue" evidence="2">
    <location>
        <position position="678"/>
    </location>
</feature>
<feature type="compositionally biased region" description="Low complexity" evidence="1">
    <location>
        <begin position="648"/>
        <end position="669"/>
    </location>
</feature>
<dbReference type="Proteomes" id="UP001189429">
    <property type="component" value="Unassembled WGS sequence"/>
</dbReference>
<evidence type="ECO:0000313" key="2">
    <source>
        <dbReference type="EMBL" id="CAK0840778.1"/>
    </source>
</evidence>
<feature type="region of interest" description="Disordered" evidence="1">
    <location>
        <begin position="648"/>
        <end position="678"/>
    </location>
</feature>
<evidence type="ECO:0000313" key="3">
    <source>
        <dbReference type="Proteomes" id="UP001189429"/>
    </source>
</evidence>
<feature type="region of interest" description="Disordered" evidence="1">
    <location>
        <begin position="362"/>
        <end position="589"/>
    </location>
</feature>
<organism evidence="2 3">
    <name type="scientific">Prorocentrum cordatum</name>
    <dbReference type="NCBI Taxonomy" id="2364126"/>
    <lineage>
        <taxon>Eukaryota</taxon>
        <taxon>Sar</taxon>
        <taxon>Alveolata</taxon>
        <taxon>Dinophyceae</taxon>
        <taxon>Prorocentrales</taxon>
        <taxon>Prorocentraceae</taxon>
        <taxon>Prorocentrum</taxon>
    </lineage>
</organism>
<feature type="compositionally biased region" description="Low complexity" evidence="1">
    <location>
        <begin position="504"/>
        <end position="522"/>
    </location>
</feature>
<feature type="compositionally biased region" description="Basic and acidic residues" evidence="1">
    <location>
        <begin position="485"/>
        <end position="498"/>
    </location>
</feature>
<feature type="compositionally biased region" description="Low complexity" evidence="1">
    <location>
        <begin position="472"/>
        <end position="484"/>
    </location>
</feature>
<comment type="caution">
    <text evidence="2">The sequence shown here is derived from an EMBL/GenBank/DDBJ whole genome shotgun (WGS) entry which is preliminary data.</text>
</comment>
<accession>A0ABN9T6T4</accession>
<keyword evidence="3" id="KW-1185">Reference proteome</keyword>
<gene>
    <name evidence="2" type="ORF">PCOR1329_LOCUS36127</name>
</gene>
<evidence type="ECO:0000256" key="1">
    <source>
        <dbReference type="SAM" id="MobiDB-lite"/>
    </source>
</evidence>
<feature type="compositionally biased region" description="Basic residues" evidence="1">
    <location>
        <begin position="258"/>
        <end position="280"/>
    </location>
</feature>
<feature type="compositionally biased region" description="Basic residues" evidence="1">
    <location>
        <begin position="429"/>
        <end position="444"/>
    </location>
</feature>
<dbReference type="EMBL" id="CAUYUJ010014399">
    <property type="protein sequence ID" value="CAK0840778.1"/>
    <property type="molecule type" value="Genomic_DNA"/>
</dbReference>